<dbReference type="Proteomes" id="UP001342314">
    <property type="component" value="Unassembled WGS sequence"/>
</dbReference>
<feature type="compositionally biased region" description="Basic residues" evidence="1">
    <location>
        <begin position="421"/>
        <end position="435"/>
    </location>
</feature>
<feature type="region of interest" description="Disordered" evidence="1">
    <location>
        <begin position="235"/>
        <end position="283"/>
    </location>
</feature>
<feature type="region of interest" description="Disordered" evidence="1">
    <location>
        <begin position="600"/>
        <end position="664"/>
    </location>
</feature>
<feature type="compositionally biased region" description="Acidic residues" evidence="1">
    <location>
        <begin position="396"/>
        <end position="416"/>
    </location>
</feature>
<sequence>MDAYLDPQLSGGLAFLDPQVPLHPAPDPASLGSVGAFDYDQWLNDAPTAAYDAQATLAAPHGAGQALPHVLAPPAAPTLPFGLITSDADAATPRASPGALAPLAGPVAQAQPSPAALNLARPTTSSGAPDPSSYSIAAFGTDTSAASAGATFAKRLSLGSPAATLPSPQQSPRTAGAHARVPFVTRSPVAIASASGSSRPHLHQQSAVGAAGTLTPRTLQADESVPEAALHLLRLAQPDGSAGSVATNSTGGREDEISGDEDAEGESDDTSIHSIEQQNKRPLVGTVVAQQGQLETRVWLHNPDQPPLHVQRGGGPASRHPSVSESLASTRTGRPNIPARAQREASTVSNRSRALSDAASVGSVAHQQSHAAPPAPTRRTSGRVRKPRVVGTAAEVDSDDDEFRLDDAYGPDEDSDDSPRKKGKAAAVKSRKPAKRASTAADGPAKKARTSKAAAAPSPAQPRKARRQAFIPPNLQNRTLPPHVQISDAFPRFYRNFPVSSAFAPDSYVLKAPKASSSASSSHGGLIASTAPLGRTDPFLPTPTSLYDDSAFAAAQYYAGVHTPTASSSSSSLSAMAGLDSAAAQFSLAAYLPMPGYPGAGALPPTPGPSHHPQHHHHQHHPQHQQHLMSPALSTASSSVATAFSSSQGGHSTPPSTAASSAVSTSSVAATPTMLGPNGVTVMQPPPDAKWNKPSSPLNLYWPRFVRGNADDKCGMCPICAEPKERGGEGEQKWLKLKNSSYVYHMSYAHGLSNTTGLPFSPPLEMRQVELPPSTKDQRSSMTEGRCHKCDQWIPLLSIKNIDAIVPELIWWKHAKKCHGDSTIPGERDVYQQDEVYALVLQRRAEHGGDD</sequence>
<gene>
    <name evidence="3" type="ORF">Rhopal_004650-T1</name>
</gene>
<comment type="caution">
    <text evidence="3">The sequence shown here is derived from an EMBL/GenBank/DDBJ whole genome shotgun (WGS) entry which is preliminary data.</text>
</comment>
<feature type="compositionally biased region" description="Low complexity" evidence="1">
    <location>
        <begin position="625"/>
        <end position="664"/>
    </location>
</feature>
<evidence type="ECO:0000259" key="2">
    <source>
        <dbReference type="Pfam" id="PF14616"/>
    </source>
</evidence>
<organism evidence="3 4">
    <name type="scientific">Rhodotorula paludigena</name>
    <dbReference type="NCBI Taxonomy" id="86838"/>
    <lineage>
        <taxon>Eukaryota</taxon>
        <taxon>Fungi</taxon>
        <taxon>Dikarya</taxon>
        <taxon>Basidiomycota</taxon>
        <taxon>Pucciniomycotina</taxon>
        <taxon>Microbotryomycetes</taxon>
        <taxon>Sporidiobolales</taxon>
        <taxon>Sporidiobolaceae</taxon>
        <taxon>Rhodotorula</taxon>
    </lineage>
</organism>
<proteinExistence type="predicted"/>
<dbReference type="InterPro" id="IPR028012">
    <property type="entry name" value="Rua1_C"/>
</dbReference>
<evidence type="ECO:0000313" key="4">
    <source>
        <dbReference type="Proteomes" id="UP001342314"/>
    </source>
</evidence>
<evidence type="ECO:0000256" key="1">
    <source>
        <dbReference type="SAM" id="MobiDB-lite"/>
    </source>
</evidence>
<name>A0AAV5GRF3_9BASI</name>
<feature type="compositionally biased region" description="Acidic residues" evidence="1">
    <location>
        <begin position="257"/>
        <end position="269"/>
    </location>
</feature>
<dbReference type="EMBL" id="BQKY01000009">
    <property type="protein sequence ID" value="GJN91627.1"/>
    <property type="molecule type" value="Genomic_DNA"/>
</dbReference>
<evidence type="ECO:0000313" key="3">
    <source>
        <dbReference type="EMBL" id="GJN91627.1"/>
    </source>
</evidence>
<dbReference type="Pfam" id="PF14616">
    <property type="entry name" value="Rua1_C"/>
    <property type="match status" value="1"/>
</dbReference>
<accession>A0AAV5GRF3</accession>
<feature type="region of interest" description="Disordered" evidence="1">
    <location>
        <begin position="300"/>
        <end position="466"/>
    </location>
</feature>
<dbReference type="PANTHER" id="PTHR28125:SF3">
    <property type="entry name" value="TRANSCRIPTION REGULATOR RUA1 C-TERMINAL DOMAIN-CONTAINING PROTEIN"/>
    <property type="match status" value="1"/>
</dbReference>
<feature type="compositionally biased region" description="Polar residues" evidence="1">
    <location>
        <begin position="344"/>
        <end position="353"/>
    </location>
</feature>
<feature type="compositionally biased region" description="Polar residues" evidence="1">
    <location>
        <begin position="321"/>
        <end position="333"/>
    </location>
</feature>
<feature type="compositionally biased region" description="Low complexity" evidence="1">
    <location>
        <begin position="451"/>
        <end position="462"/>
    </location>
</feature>
<feature type="compositionally biased region" description="Basic residues" evidence="1">
    <location>
        <begin position="612"/>
        <end position="624"/>
    </location>
</feature>
<reference evidence="3 4" key="1">
    <citation type="submission" date="2021-12" db="EMBL/GenBank/DDBJ databases">
        <title>High titer production of polyol ester of fatty acids by Rhodotorula paludigena BS15 towards product separation-free biomass refinery.</title>
        <authorList>
            <person name="Mano J."/>
            <person name="Ono H."/>
            <person name="Tanaka T."/>
            <person name="Naito K."/>
            <person name="Sushida H."/>
            <person name="Ike M."/>
            <person name="Tokuyasu K."/>
            <person name="Kitaoka M."/>
        </authorList>
    </citation>
    <scope>NUCLEOTIDE SEQUENCE [LARGE SCALE GENOMIC DNA]</scope>
    <source>
        <strain evidence="3 4">BS15</strain>
    </source>
</reference>
<feature type="domain" description="Transcription regulator Rua1 C-terminal" evidence="2">
    <location>
        <begin position="697"/>
        <end position="819"/>
    </location>
</feature>
<protein>
    <recommendedName>
        <fullName evidence="2">Transcription regulator Rua1 C-terminal domain-containing protein</fullName>
    </recommendedName>
</protein>
<dbReference type="AlphaFoldDB" id="A0AAV5GRF3"/>
<dbReference type="PANTHER" id="PTHR28125">
    <property type="entry name" value="MEIOTIC EXPRESSION UP-REGULATED PROTEIN 26"/>
    <property type="match status" value="1"/>
</dbReference>
<keyword evidence="4" id="KW-1185">Reference proteome</keyword>